<reference evidence="5 6" key="1">
    <citation type="submission" date="2019-04" db="EMBL/GenBank/DDBJ databases">
        <authorList>
            <person name="Van Vliet M D."/>
        </authorList>
    </citation>
    <scope>NUCLEOTIDE SEQUENCE [LARGE SCALE GENOMIC DNA]</scope>
    <source>
        <strain evidence="5 6">F1</strain>
    </source>
</reference>
<dbReference type="Pfam" id="PF14498">
    <property type="entry name" value="Glyco_hyd_65N_2"/>
    <property type="match status" value="1"/>
</dbReference>
<evidence type="ECO:0000256" key="1">
    <source>
        <dbReference type="SAM" id="SignalP"/>
    </source>
</evidence>
<dbReference type="InterPro" id="IPR008928">
    <property type="entry name" value="6-hairpin_glycosidase_sf"/>
</dbReference>
<dbReference type="SUPFAM" id="SSF48208">
    <property type="entry name" value="Six-hairpin glycosidases"/>
    <property type="match status" value="1"/>
</dbReference>
<name>A0A6C2U661_PONDE</name>
<accession>A0A6C2U661</accession>
<dbReference type="Pfam" id="PF21307">
    <property type="entry name" value="Glyco_hydro_95_C"/>
    <property type="match status" value="1"/>
</dbReference>
<dbReference type="GO" id="GO:0005975">
    <property type="term" value="P:carbohydrate metabolic process"/>
    <property type="evidence" value="ECO:0007669"/>
    <property type="project" value="InterPro"/>
</dbReference>
<feature type="chain" id="PRO_5025584835" evidence="1">
    <location>
        <begin position="20"/>
        <end position="781"/>
    </location>
</feature>
<evidence type="ECO:0000259" key="2">
    <source>
        <dbReference type="Pfam" id="PF14498"/>
    </source>
</evidence>
<feature type="domain" description="Glycosyl hydrolase family 95 catalytic" evidence="4">
    <location>
        <begin position="296"/>
        <end position="693"/>
    </location>
</feature>
<keyword evidence="6" id="KW-1185">Reference proteome</keyword>
<dbReference type="InterPro" id="IPR016518">
    <property type="entry name" value="Alpha-L-fucosidase"/>
</dbReference>
<dbReference type="PANTHER" id="PTHR31084:SF0">
    <property type="entry name" value="ALPHA-L-FUCOSIDASE 2"/>
    <property type="match status" value="1"/>
</dbReference>
<dbReference type="InterPro" id="IPR054363">
    <property type="entry name" value="GH95_cat"/>
</dbReference>
<evidence type="ECO:0000313" key="6">
    <source>
        <dbReference type="Proteomes" id="UP000366872"/>
    </source>
</evidence>
<dbReference type="AlphaFoldDB" id="A0A6C2U661"/>
<keyword evidence="1" id="KW-0732">Signal</keyword>
<dbReference type="RefSeq" id="WP_136080624.1">
    <property type="nucleotide sequence ID" value="NZ_CAAHFG010000002.1"/>
</dbReference>
<dbReference type="PIRSF" id="PIRSF007663">
    <property type="entry name" value="UCP007663"/>
    <property type="match status" value="1"/>
</dbReference>
<dbReference type="InterPro" id="IPR027414">
    <property type="entry name" value="GH95_N_dom"/>
</dbReference>
<dbReference type="Gene3D" id="2.70.98.50">
    <property type="entry name" value="putative glycoside hydrolase family protein from bacillus halodurans"/>
    <property type="match status" value="1"/>
</dbReference>
<feature type="domain" description="Glycosyl hydrolase family 95 N-terminal" evidence="2">
    <location>
        <begin position="28"/>
        <end position="271"/>
    </location>
</feature>
<dbReference type="InterPro" id="IPR049053">
    <property type="entry name" value="AFCA-like_C"/>
</dbReference>
<evidence type="ECO:0000313" key="5">
    <source>
        <dbReference type="EMBL" id="VGO15011.1"/>
    </source>
</evidence>
<gene>
    <name evidence="5" type="ORF">PDESU_03591</name>
</gene>
<organism evidence="5 6">
    <name type="scientific">Pontiella desulfatans</name>
    <dbReference type="NCBI Taxonomy" id="2750659"/>
    <lineage>
        <taxon>Bacteria</taxon>
        <taxon>Pseudomonadati</taxon>
        <taxon>Kiritimatiellota</taxon>
        <taxon>Kiritimatiellia</taxon>
        <taxon>Kiritimatiellales</taxon>
        <taxon>Pontiellaceae</taxon>
        <taxon>Pontiella</taxon>
    </lineage>
</organism>
<feature type="domain" description="Alpha fucosidase A-like C-terminal" evidence="3">
    <location>
        <begin position="704"/>
        <end position="771"/>
    </location>
</feature>
<protein>
    <submittedName>
        <fullName evidence="5">Uncharacterized protein</fullName>
    </submittedName>
</protein>
<dbReference type="GO" id="GO:0004560">
    <property type="term" value="F:alpha-L-fucosidase activity"/>
    <property type="evidence" value="ECO:0007669"/>
    <property type="project" value="InterPro"/>
</dbReference>
<feature type="signal peptide" evidence="1">
    <location>
        <begin position="1"/>
        <end position="19"/>
    </location>
</feature>
<dbReference type="Proteomes" id="UP000366872">
    <property type="component" value="Unassembled WGS sequence"/>
</dbReference>
<dbReference type="Gene3D" id="1.50.10.10">
    <property type="match status" value="1"/>
</dbReference>
<dbReference type="EMBL" id="CAAHFG010000002">
    <property type="protein sequence ID" value="VGO15011.1"/>
    <property type="molecule type" value="Genomic_DNA"/>
</dbReference>
<sequence length="781" mass="85614">MLKMFVLMMTGLCCVGARAEASWNQLRLAYDAPAAEWTDALPVGNGSLGAMVFGGIEAERIQFNHDTLWAGGPHSYSRKGAVDVLPQLRQLLFEGKQQEAEKLAMDQFMSQPLGQAPYQPFGDLLLDFPGHGDATGYRRELDLDGAVATTAYTVDGVTYTRSVFASHPDGLIAVRLEADQPGKLAFTARLSTPHAQSKNIGRLDGRTLRMTGVVDDHLNKRRGTTFEGQVRFEARLRAVNQGGTVEVTEGGIDVSGADSVVLYLAAETSYETFRSLNADPAAKCAAVLAGIEGKPVQKVLADHQADHRALFRRVAIDLGGGHSAQLPTNERLNAYQSKPDLDFVALVYQYGRYLLIASSRPGSQPANLQGLWNESKSPAWDSKYTININTEMNYWPAELANLSECHEPLFDMVDELAITGREVAKDFYGADGWVVHHNTDGWRGAAPINKSNHGIWPVGGAWLCTHLWEHYLFSGDKQFLKERAYPALKGGSEFFVDYLIEEPVFGKGWLVSGPSNSPERGGLVMAPTMDHQIIRQVFAATAQAADLLGCDAGLAGQLRALSAKIAPNQVGKEGQLKEWLYTEAPITTHRHVSHLWGLHPGAEITPETPELFAACKQTLEFRGDGATGWSRGWKVNFWARLRDGDRMNTILTGFFQNSSLKKQAGFYNNLFDAHPPFQIDGNFGLTAGVSEALLQSHRRDEAGNHIIDLLPALPSAWSEGSISGLRARGGFEVSIQWKDGKLEGAQIKSLLGNPLVIQTAAGREVLKEKTEQGKTYTWQRK</sequence>
<dbReference type="InterPro" id="IPR012341">
    <property type="entry name" value="6hp_glycosidase-like_sf"/>
</dbReference>
<proteinExistence type="predicted"/>
<evidence type="ECO:0000259" key="4">
    <source>
        <dbReference type="Pfam" id="PF22124"/>
    </source>
</evidence>
<dbReference type="Pfam" id="PF22124">
    <property type="entry name" value="Glyco_hydro_95_cat"/>
    <property type="match status" value="1"/>
</dbReference>
<evidence type="ECO:0000259" key="3">
    <source>
        <dbReference type="Pfam" id="PF21307"/>
    </source>
</evidence>
<dbReference type="PANTHER" id="PTHR31084">
    <property type="entry name" value="ALPHA-L-FUCOSIDASE 2"/>
    <property type="match status" value="1"/>
</dbReference>